<dbReference type="OrthoDB" id="5421852at2759"/>
<evidence type="ECO:0000313" key="9">
    <source>
        <dbReference type="Proteomes" id="UP000813427"/>
    </source>
</evidence>
<evidence type="ECO:0000256" key="3">
    <source>
        <dbReference type="ARBA" id="ARBA00022692"/>
    </source>
</evidence>
<evidence type="ECO:0000256" key="2">
    <source>
        <dbReference type="ARBA" id="ARBA00022475"/>
    </source>
</evidence>
<keyword evidence="9" id="KW-1185">Reference proteome</keyword>
<dbReference type="GO" id="GO:0016755">
    <property type="term" value="F:aminoacyltransferase activity"/>
    <property type="evidence" value="ECO:0007669"/>
    <property type="project" value="TreeGrafter"/>
</dbReference>
<sequence>MSKQDIDAVSTMSSALSSSTLGNKSGTESPRLSTSPSSTTTKHEDDDIITRIYYAAHHVVQADSTLYPKSKDSSKNAPSEPEHATFDTAYHLYSRTSHMGVLDPNYRVFTSKAGHGSLLYKLEARTIIVAGDPLCSEDQRQPLLEELYQYRKPRGLGLAFVGVSQEFAEYAQQNGWATLHFGYERVLNPLTNKVLQKQAGKRIISQNRQLLDPKRGGVSVHLYCPSVEGVNSALENQLQELYDEWRNERNCNNAGCFKAFITVYDLFSHPDSTIFLYTSDSKGQPNGFATLRALGAQTGFHIDPCIATQSAPRGITDLLIVSAMELLRNAGIGYLSLGFEPLDGLEEIHGKSNLQSWLWKRGYSRMIKSVPTSGKATYFNKFYPDDKLASKLFICLPGHGLPVLESIALMHFANMDIRRLLPKRNSAKGLAKASTGA</sequence>
<evidence type="ECO:0000256" key="1">
    <source>
        <dbReference type="ARBA" id="ARBA00004651"/>
    </source>
</evidence>
<dbReference type="GO" id="GO:0005886">
    <property type="term" value="C:plasma membrane"/>
    <property type="evidence" value="ECO:0007669"/>
    <property type="project" value="UniProtKB-SubCell"/>
</dbReference>
<dbReference type="InterPro" id="IPR051211">
    <property type="entry name" value="PG_lysyltransferase"/>
</dbReference>
<evidence type="ECO:0000313" key="8">
    <source>
        <dbReference type="EMBL" id="KAH7232959.1"/>
    </source>
</evidence>
<dbReference type="Pfam" id="PF09924">
    <property type="entry name" value="LPG_synthase_C"/>
    <property type="match status" value="1"/>
</dbReference>
<comment type="caution">
    <text evidence="8">The sequence shown here is derived from an EMBL/GenBank/DDBJ whole genome shotgun (WGS) entry which is preliminary data.</text>
</comment>
<dbReference type="EMBL" id="JAGPXF010000008">
    <property type="protein sequence ID" value="KAH7232959.1"/>
    <property type="molecule type" value="Genomic_DNA"/>
</dbReference>
<evidence type="ECO:0000256" key="5">
    <source>
        <dbReference type="ARBA" id="ARBA00023136"/>
    </source>
</evidence>
<keyword evidence="2" id="KW-1003">Cell membrane</keyword>
<name>A0A8K0RMS1_9HYPO</name>
<feature type="region of interest" description="Disordered" evidence="6">
    <location>
        <begin position="1"/>
        <end position="43"/>
    </location>
</feature>
<evidence type="ECO:0000256" key="6">
    <source>
        <dbReference type="SAM" id="MobiDB-lite"/>
    </source>
</evidence>
<evidence type="ECO:0000259" key="7">
    <source>
        <dbReference type="Pfam" id="PF09924"/>
    </source>
</evidence>
<proteinExistence type="predicted"/>
<feature type="compositionally biased region" description="Low complexity" evidence="6">
    <location>
        <begin position="10"/>
        <end position="40"/>
    </location>
</feature>
<accession>A0A8K0RMS1</accession>
<protein>
    <recommendedName>
        <fullName evidence="7">Phosphatidylglycerol lysyltransferase C-terminal domain-containing protein</fullName>
    </recommendedName>
</protein>
<keyword evidence="3" id="KW-0812">Transmembrane</keyword>
<keyword evidence="4" id="KW-1133">Transmembrane helix</keyword>
<dbReference type="PANTHER" id="PTHR34697">
    <property type="entry name" value="PHOSPHATIDYLGLYCEROL LYSYLTRANSFERASE"/>
    <property type="match status" value="1"/>
</dbReference>
<comment type="subcellular location">
    <subcellularLocation>
        <location evidence="1">Cell membrane</location>
        <topology evidence="1">Multi-pass membrane protein</topology>
    </subcellularLocation>
</comment>
<dbReference type="InterPro" id="IPR024320">
    <property type="entry name" value="LPG_synthase_C"/>
</dbReference>
<dbReference type="PANTHER" id="PTHR34697:SF2">
    <property type="entry name" value="PHOSPHATIDYLGLYCEROL LYSYLTRANSFERASE"/>
    <property type="match status" value="1"/>
</dbReference>
<evidence type="ECO:0000256" key="4">
    <source>
        <dbReference type="ARBA" id="ARBA00022989"/>
    </source>
</evidence>
<keyword evidence="5" id="KW-0472">Membrane</keyword>
<dbReference type="GO" id="GO:0055091">
    <property type="term" value="P:phospholipid homeostasis"/>
    <property type="evidence" value="ECO:0007669"/>
    <property type="project" value="TreeGrafter"/>
</dbReference>
<organism evidence="8 9">
    <name type="scientific">Fusarium tricinctum</name>
    <dbReference type="NCBI Taxonomy" id="61284"/>
    <lineage>
        <taxon>Eukaryota</taxon>
        <taxon>Fungi</taxon>
        <taxon>Dikarya</taxon>
        <taxon>Ascomycota</taxon>
        <taxon>Pezizomycotina</taxon>
        <taxon>Sordariomycetes</taxon>
        <taxon>Hypocreomycetidae</taxon>
        <taxon>Hypocreales</taxon>
        <taxon>Nectriaceae</taxon>
        <taxon>Fusarium</taxon>
        <taxon>Fusarium tricinctum species complex</taxon>
    </lineage>
</organism>
<dbReference type="AlphaFoldDB" id="A0A8K0RMS1"/>
<dbReference type="Proteomes" id="UP000813427">
    <property type="component" value="Unassembled WGS sequence"/>
</dbReference>
<reference evidence="8" key="1">
    <citation type="journal article" date="2021" name="Nat. Commun.">
        <title>Genetic determinants of endophytism in the Arabidopsis root mycobiome.</title>
        <authorList>
            <person name="Mesny F."/>
            <person name="Miyauchi S."/>
            <person name="Thiergart T."/>
            <person name="Pickel B."/>
            <person name="Atanasova L."/>
            <person name="Karlsson M."/>
            <person name="Huettel B."/>
            <person name="Barry K.W."/>
            <person name="Haridas S."/>
            <person name="Chen C."/>
            <person name="Bauer D."/>
            <person name="Andreopoulos W."/>
            <person name="Pangilinan J."/>
            <person name="LaButti K."/>
            <person name="Riley R."/>
            <person name="Lipzen A."/>
            <person name="Clum A."/>
            <person name="Drula E."/>
            <person name="Henrissat B."/>
            <person name="Kohler A."/>
            <person name="Grigoriev I.V."/>
            <person name="Martin F.M."/>
            <person name="Hacquard S."/>
        </authorList>
    </citation>
    <scope>NUCLEOTIDE SEQUENCE</scope>
    <source>
        <strain evidence="8">MPI-SDFR-AT-0068</strain>
    </source>
</reference>
<gene>
    <name evidence="8" type="ORF">BKA59DRAFT_534780</name>
</gene>
<feature type="domain" description="Phosphatidylglycerol lysyltransferase C-terminal" evidence="7">
    <location>
        <begin position="96"/>
        <end position="386"/>
    </location>
</feature>